<evidence type="ECO:0000259" key="1">
    <source>
        <dbReference type="Pfam" id="PF01575"/>
    </source>
</evidence>
<keyword evidence="3" id="KW-1185">Reference proteome</keyword>
<dbReference type="InterPro" id="IPR029069">
    <property type="entry name" value="HotDog_dom_sf"/>
</dbReference>
<dbReference type="InterPro" id="IPR002539">
    <property type="entry name" value="MaoC-like_dom"/>
</dbReference>
<evidence type="ECO:0000313" key="2">
    <source>
        <dbReference type="EMBL" id="MFC6439311.1"/>
    </source>
</evidence>
<dbReference type="InterPro" id="IPR003965">
    <property type="entry name" value="Fatty_acid_synthase"/>
</dbReference>
<comment type="caution">
    <text evidence="2">The sequence shown here is derived from an EMBL/GenBank/DDBJ whole genome shotgun (WGS) entry which is preliminary data.</text>
</comment>
<gene>
    <name evidence="2" type="ORF">ACFP85_04005</name>
</gene>
<dbReference type="Pfam" id="PF01575">
    <property type="entry name" value="MaoC_dehydratas"/>
    <property type="match status" value="1"/>
</dbReference>
<dbReference type="RefSeq" id="WP_377148478.1">
    <property type="nucleotide sequence ID" value="NZ_JBHSUS010000001.1"/>
</dbReference>
<name>A0ABW1XHP6_9ALTE</name>
<dbReference type="PRINTS" id="PR01483">
    <property type="entry name" value="FASYNTHASE"/>
</dbReference>
<reference evidence="3" key="1">
    <citation type="journal article" date="2019" name="Int. J. Syst. Evol. Microbiol.">
        <title>The Global Catalogue of Microorganisms (GCM) 10K type strain sequencing project: providing services to taxonomists for standard genome sequencing and annotation.</title>
        <authorList>
            <consortium name="The Broad Institute Genomics Platform"/>
            <consortium name="The Broad Institute Genome Sequencing Center for Infectious Disease"/>
            <person name="Wu L."/>
            <person name="Ma J."/>
        </authorList>
    </citation>
    <scope>NUCLEOTIDE SEQUENCE [LARGE SCALE GENOMIC DNA]</scope>
    <source>
        <strain evidence="3">CGMCC 1.16031</strain>
    </source>
</reference>
<dbReference type="SUPFAM" id="SSF54637">
    <property type="entry name" value="Thioesterase/thiol ester dehydrase-isomerase"/>
    <property type="match status" value="2"/>
</dbReference>
<protein>
    <submittedName>
        <fullName evidence="2">MaoC/PaaZ C-terminal domain-containing protein</fullName>
    </submittedName>
</protein>
<evidence type="ECO:0000313" key="3">
    <source>
        <dbReference type="Proteomes" id="UP001596364"/>
    </source>
</evidence>
<dbReference type="PANTHER" id="PTHR43841:SF3">
    <property type="entry name" value="(3R)-HYDROXYACYL-ACP DEHYDRATASE SUBUNIT HADB"/>
    <property type="match status" value="1"/>
</dbReference>
<accession>A0ABW1XHP6</accession>
<proteinExistence type="predicted"/>
<dbReference type="PANTHER" id="PTHR43841">
    <property type="entry name" value="3-HYDROXYACYL-THIOESTER DEHYDRATASE HTDX-RELATED"/>
    <property type="match status" value="1"/>
</dbReference>
<feature type="domain" description="MaoC-like" evidence="1">
    <location>
        <begin position="139"/>
        <end position="223"/>
    </location>
</feature>
<dbReference type="EMBL" id="JBHSUS010000001">
    <property type="protein sequence ID" value="MFC6439311.1"/>
    <property type="molecule type" value="Genomic_DNA"/>
</dbReference>
<organism evidence="2 3">
    <name type="scientific">Pseudobowmanella zhangzhouensis</name>
    <dbReference type="NCBI Taxonomy" id="1537679"/>
    <lineage>
        <taxon>Bacteria</taxon>
        <taxon>Pseudomonadati</taxon>
        <taxon>Pseudomonadota</taxon>
        <taxon>Gammaproteobacteria</taxon>
        <taxon>Alteromonadales</taxon>
        <taxon>Alteromonadaceae</taxon>
    </lineage>
</organism>
<sequence>MFDQHIAVDEQQLSRYQRLVGLPASSTLPPLFLQVYSLPMQLFLLGHDDFSMRVLGLVHLSNQVTQWRAIAAHEDLRVINYLTNLRPHKRGWVFDLCTEALSEGELVWRSTATSLSRAEHNQKASWQGLSLQLHDPVQQPLTLGDDLGRRYAKVSGDYNPIHLWPVTARLFGFNRQIMHGMWSKARCLAAVAEQRELSRFHCRVDFKKPVSLPASVNINWQGQENGGQFSLTGSQETVHLLGEISDQLPDPVSVQSVHWAQMAQESPDCNGAPAIPFE</sequence>
<dbReference type="Proteomes" id="UP001596364">
    <property type="component" value="Unassembled WGS sequence"/>
</dbReference>
<dbReference type="Gene3D" id="3.10.129.10">
    <property type="entry name" value="Hotdog Thioesterase"/>
    <property type="match status" value="1"/>
</dbReference>